<sequence>MTDNNSTTENMIELSKIEGDIDTALLLKKRQIITSDVCADLAENAMSKLYVMYRDGGINSSALYDLAMTVSDKLHDADYDRDPEKSRNFWTLFHEQRLKEPDNAFKERIIAESGLC</sequence>
<accession>A0ACC5PVY9</accession>
<reference evidence="1 2" key="1">
    <citation type="journal article" date="2020" name="FEMS Microbiol. Ecol.">
        <title>Temporal dynamics of bacterial communities during seed development and maturation.</title>
        <authorList>
            <person name="Chesneau G."/>
            <person name="Torres-Cortes G."/>
            <person name="Briand M."/>
            <person name="Darrasse A."/>
            <person name="Preveaux A."/>
            <person name="Marais C."/>
            <person name="Jacques M.A."/>
            <person name="Shade A."/>
            <person name="Barret M."/>
        </authorList>
    </citation>
    <scope>NUCLEOTIDE SEQUENCE [LARGE SCALE GENOMIC DNA]</scope>
    <source>
        <strain evidence="1 2">CFBP13709</strain>
    </source>
</reference>
<evidence type="ECO:0000313" key="1">
    <source>
        <dbReference type="EMBL" id="MBD8129387.1"/>
    </source>
</evidence>
<dbReference type="Proteomes" id="UP000610459">
    <property type="component" value="Unassembled WGS sequence"/>
</dbReference>
<organism evidence="1 2">
    <name type="scientific">Enterobacter agglomerans</name>
    <name type="common">Erwinia herbicola</name>
    <name type="synonym">Pantoea agglomerans</name>
    <dbReference type="NCBI Taxonomy" id="549"/>
    <lineage>
        <taxon>Bacteria</taxon>
        <taxon>Pseudomonadati</taxon>
        <taxon>Pseudomonadota</taxon>
        <taxon>Gammaproteobacteria</taxon>
        <taxon>Enterobacterales</taxon>
        <taxon>Erwiniaceae</taxon>
        <taxon>Pantoea</taxon>
        <taxon>Pantoea agglomerans group</taxon>
    </lineage>
</organism>
<comment type="caution">
    <text evidence="1">The sequence shown here is derived from an EMBL/GenBank/DDBJ whole genome shotgun (WGS) entry which is preliminary data.</text>
</comment>
<name>A0ACC5PVY9_ENTAG</name>
<dbReference type="EMBL" id="JACYNR010000096">
    <property type="protein sequence ID" value="MBD8129387.1"/>
    <property type="molecule type" value="Genomic_DNA"/>
</dbReference>
<proteinExistence type="predicted"/>
<evidence type="ECO:0000313" key="2">
    <source>
        <dbReference type="Proteomes" id="UP000610459"/>
    </source>
</evidence>
<protein>
    <submittedName>
        <fullName evidence="1">Uncharacterized protein</fullName>
    </submittedName>
</protein>
<gene>
    <name evidence="1" type="ORF">IFT41_25180</name>
</gene>
<keyword evidence="2" id="KW-1185">Reference proteome</keyword>